<sequence>MKTTPFTISIGDDELEDLHRRMRHTRWPDAVEGMDWEDGTDLAFLRRLTD</sequence>
<keyword evidence="3" id="KW-1185">Reference proteome</keyword>
<name>A0A7G1PH33_9ACTN</name>
<dbReference type="InterPro" id="IPR010497">
    <property type="entry name" value="Epoxide_hydro_N"/>
</dbReference>
<feature type="domain" description="Epoxide hydrolase N-terminal" evidence="1">
    <location>
        <begin position="4"/>
        <end position="49"/>
    </location>
</feature>
<evidence type="ECO:0000313" key="2">
    <source>
        <dbReference type="EMBL" id="BCL33256.1"/>
    </source>
</evidence>
<proteinExistence type="predicted"/>
<evidence type="ECO:0000313" key="3">
    <source>
        <dbReference type="Proteomes" id="UP000516444"/>
    </source>
</evidence>
<dbReference type="AlphaFoldDB" id="A0A7G1PH33"/>
<dbReference type="Pfam" id="PF06441">
    <property type="entry name" value="EHN"/>
    <property type="match status" value="1"/>
</dbReference>
<dbReference type="KEGG" id="sgm:GCM10017557_81150"/>
<dbReference type="RefSeq" id="WP_347342185.1">
    <property type="nucleotide sequence ID" value="NZ_AP023440.1"/>
</dbReference>
<dbReference type="InterPro" id="IPR029058">
    <property type="entry name" value="AB_hydrolase_fold"/>
</dbReference>
<dbReference type="SUPFAM" id="SSF53474">
    <property type="entry name" value="alpha/beta-Hydrolases"/>
    <property type="match status" value="1"/>
</dbReference>
<organism evidence="2 3">
    <name type="scientific">Streptomyces aurantiacus</name>
    <dbReference type="NCBI Taxonomy" id="47760"/>
    <lineage>
        <taxon>Bacteria</taxon>
        <taxon>Bacillati</taxon>
        <taxon>Actinomycetota</taxon>
        <taxon>Actinomycetes</taxon>
        <taxon>Kitasatosporales</taxon>
        <taxon>Streptomycetaceae</taxon>
        <taxon>Streptomyces</taxon>
        <taxon>Streptomyces aurantiacus group</taxon>
    </lineage>
</organism>
<protein>
    <recommendedName>
        <fullName evidence="1">Epoxide hydrolase N-terminal domain-containing protein</fullName>
    </recommendedName>
</protein>
<gene>
    <name evidence="2" type="ORF">GCM10017557_81150</name>
</gene>
<accession>A0A7G1PH33</accession>
<evidence type="ECO:0000259" key="1">
    <source>
        <dbReference type="Pfam" id="PF06441"/>
    </source>
</evidence>
<reference evidence="2 3" key="1">
    <citation type="journal article" date="2014" name="Int. J. Syst. Evol. Microbiol.">
        <title>Complete genome sequence of Corynebacterium casei LMG S-19264T (=DSM 44701T), isolated from a smear-ripened cheese.</title>
        <authorList>
            <consortium name="US DOE Joint Genome Institute (JGI-PGF)"/>
            <person name="Walter F."/>
            <person name="Albersmeier A."/>
            <person name="Kalinowski J."/>
            <person name="Ruckert C."/>
        </authorList>
    </citation>
    <scope>NUCLEOTIDE SEQUENCE [LARGE SCALE GENOMIC DNA]</scope>
    <source>
        <strain evidence="2 3">JCM 4677</strain>
    </source>
</reference>
<dbReference type="EMBL" id="AP023440">
    <property type="protein sequence ID" value="BCL33256.1"/>
    <property type="molecule type" value="Genomic_DNA"/>
</dbReference>
<dbReference type="Gene3D" id="3.40.50.1820">
    <property type="entry name" value="alpha/beta hydrolase"/>
    <property type="match status" value="1"/>
</dbReference>
<dbReference type="Proteomes" id="UP000516444">
    <property type="component" value="Chromosome"/>
</dbReference>